<evidence type="ECO:0000313" key="2">
    <source>
        <dbReference type="Proteomes" id="UP000217790"/>
    </source>
</evidence>
<name>A0A2H3DR01_ARMGA</name>
<protein>
    <submittedName>
        <fullName evidence="1">Uncharacterized protein</fullName>
    </submittedName>
</protein>
<reference evidence="2" key="1">
    <citation type="journal article" date="2017" name="Nat. Ecol. Evol.">
        <title>Genome expansion and lineage-specific genetic innovations in the forest pathogenic fungi Armillaria.</title>
        <authorList>
            <person name="Sipos G."/>
            <person name="Prasanna A.N."/>
            <person name="Walter M.C."/>
            <person name="O'Connor E."/>
            <person name="Balint B."/>
            <person name="Krizsan K."/>
            <person name="Kiss B."/>
            <person name="Hess J."/>
            <person name="Varga T."/>
            <person name="Slot J."/>
            <person name="Riley R."/>
            <person name="Boka B."/>
            <person name="Rigling D."/>
            <person name="Barry K."/>
            <person name="Lee J."/>
            <person name="Mihaltcheva S."/>
            <person name="LaButti K."/>
            <person name="Lipzen A."/>
            <person name="Waldron R."/>
            <person name="Moloney N.M."/>
            <person name="Sperisen C."/>
            <person name="Kredics L."/>
            <person name="Vagvoelgyi C."/>
            <person name="Patrignani A."/>
            <person name="Fitzpatrick D."/>
            <person name="Nagy I."/>
            <person name="Doyle S."/>
            <person name="Anderson J.B."/>
            <person name="Grigoriev I.V."/>
            <person name="Gueldener U."/>
            <person name="Muensterkoetter M."/>
            <person name="Nagy L.G."/>
        </authorList>
    </citation>
    <scope>NUCLEOTIDE SEQUENCE [LARGE SCALE GENOMIC DNA]</scope>
    <source>
        <strain evidence="2">Ar21-2</strain>
    </source>
</reference>
<sequence length="90" mass="10990">FLAPLFDMMVTRDYKRRFTAAEALKFFEDMYPLLTEEQLRAYPPIYLDSIDFRTFNRWKDLPPELAKQWASYREPPLPWSTKVLHYTCKY</sequence>
<dbReference type="InParanoid" id="A0A2H3DR01"/>
<accession>A0A2H3DR01</accession>
<dbReference type="AlphaFoldDB" id="A0A2H3DR01"/>
<dbReference type="OrthoDB" id="2722301at2759"/>
<dbReference type="Proteomes" id="UP000217790">
    <property type="component" value="Unassembled WGS sequence"/>
</dbReference>
<evidence type="ECO:0000313" key="1">
    <source>
        <dbReference type="EMBL" id="PBK96500.1"/>
    </source>
</evidence>
<dbReference type="EMBL" id="KZ293650">
    <property type="protein sequence ID" value="PBK96500.1"/>
    <property type="molecule type" value="Genomic_DNA"/>
</dbReference>
<proteinExistence type="predicted"/>
<feature type="non-terminal residue" evidence="1">
    <location>
        <position position="90"/>
    </location>
</feature>
<organism evidence="1 2">
    <name type="scientific">Armillaria gallica</name>
    <name type="common">Bulbous honey fungus</name>
    <name type="synonym">Armillaria bulbosa</name>
    <dbReference type="NCBI Taxonomy" id="47427"/>
    <lineage>
        <taxon>Eukaryota</taxon>
        <taxon>Fungi</taxon>
        <taxon>Dikarya</taxon>
        <taxon>Basidiomycota</taxon>
        <taxon>Agaricomycotina</taxon>
        <taxon>Agaricomycetes</taxon>
        <taxon>Agaricomycetidae</taxon>
        <taxon>Agaricales</taxon>
        <taxon>Marasmiineae</taxon>
        <taxon>Physalacriaceae</taxon>
        <taxon>Armillaria</taxon>
    </lineage>
</organism>
<dbReference type="STRING" id="47427.A0A2H3DR01"/>
<feature type="non-terminal residue" evidence="1">
    <location>
        <position position="1"/>
    </location>
</feature>
<gene>
    <name evidence="1" type="ORF">ARMGADRAFT_899371</name>
</gene>
<keyword evidence="2" id="KW-1185">Reference proteome</keyword>
<dbReference type="OMA" id="MATRNIP"/>